<sequence length="337" mass="37614">SIAPSAQRPTRAPPGRVSRSALSNRCRPRAEAAPASMGPPTVLLAADGEPGPYKGPDGQTWLPNDLPAESAYNGPVTGNEKPIISELCTGNSQWDAPAPAPYLDAEPSTISYRPATSPFERRRAPKGFGASMTMAPVHRSQVSNYPYDEEWRNAIMTTTSWRPATTIRRSPATGLHQLERKAGRMLERSRRNERTPRKDAFIPNRRELRWPANATRFNPLFVKHEWVGPNPNEQGPPPYAADIVRMATLRKMRELRARDSRALQKGVFVQLRGVPHSWLQKGYREWTHLDANLLDSLQPPSKNKPRDEGSLYSTVDRANLSCMEASLRSPSRSPVRS</sequence>
<reference evidence="2" key="1">
    <citation type="submission" date="2021-11" db="EMBL/GenBank/DDBJ databases">
        <authorList>
            <consortium name="Genoscope - CEA"/>
            <person name="William W."/>
        </authorList>
    </citation>
    <scope>NUCLEOTIDE SEQUENCE</scope>
</reference>
<feature type="region of interest" description="Disordered" evidence="1">
    <location>
        <begin position="1"/>
        <end position="78"/>
    </location>
</feature>
<protein>
    <submittedName>
        <fullName evidence="2">Uncharacterized protein</fullName>
    </submittedName>
</protein>
<dbReference type="AlphaFoldDB" id="A0A8J2WEL7"/>
<evidence type="ECO:0000313" key="2">
    <source>
        <dbReference type="EMBL" id="CAH0365385.1"/>
    </source>
</evidence>
<evidence type="ECO:0000256" key="1">
    <source>
        <dbReference type="SAM" id="MobiDB-lite"/>
    </source>
</evidence>
<gene>
    <name evidence="2" type="ORF">PECAL_1P18240</name>
</gene>
<feature type="non-terminal residue" evidence="2">
    <location>
        <position position="1"/>
    </location>
</feature>
<keyword evidence="3" id="KW-1185">Reference proteome</keyword>
<name>A0A8J2WEL7_9STRA</name>
<dbReference type="Proteomes" id="UP000789595">
    <property type="component" value="Unassembled WGS sequence"/>
</dbReference>
<comment type="caution">
    <text evidence="2">The sequence shown here is derived from an EMBL/GenBank/DDBJ whole genome shotgun (WGS) entry which is preliminary data.</text>
</comment>
<proteinExistence type="predicted"/>
<accession>A0A8J2WEL7</accession>
<evidence type="ECO:0000313" key="3">
    <source>
        <dbReference type="Proteomes" id="UP000789595"/>
    </source>
</evidence>
<organism evidence="2 3">
    <name type="scientific">Pelagomonas calceolata</name>
    <dbReference type="NCBI Taxonomy" id="35677"/>
    <lineage>
        <taxon>Eukaryota</taxon>
        <taxon>Sar</taxon>
        <taxon>Stramenopiles</taxon>
        <taxon>Ochrophyta</taxon>
        <taxon>Pelagophyceae</taxon>
        <taxon>Pelagomonadales</taxon>
        <taxon>Pelagomonadaceae</taxon>
        <taxon>Pelagomonas</taxon>
    </lineage>
</organism>
<dbReference type="EMBL" id="CAKKNE010000001">
    <property type="protein sequence ID" value="CAH0365385.1"/>
    <property type="molecule type" value="Genomic_DNA"/>
</dbReference>